<feature type="domain" description="DUF5916" evidence="2">
    <location>
        <begin position="494"/>
        <end position="876"/>
    </location>
</feature>
<evidence type="ECO:0000256" key="1">
    <source>
        <dbReference type="SAM" id="SignalP"/>
    </source>
</evidence>
<sequence length="879" mass="97222">MHPRVVPLILCMLLLGAAPAHAQVPGPRRSVTAVRVEQPPVLDGVLDDAAWGQATFTTDFLQKEPDQGLPATLRTEVAFVYDGDALYVGARMFSDSPADIETVMTRRDESGVAERLILSFDTWNDRRTAYSFAVTAAGQRVDWFHPVDSEYERDFSFNPVWEARTRLTGEGWVAELRIPFSQLRFNDGDEQVWGLNLNRYIPRRNEDDFWVVVPRHVTGWSSWFGELTGVRGVRPSRRLELLPYVAGDWQVNAGQNPRAGTPYDARRDWAGRVGGDAKVGLGPNLTLDATVNPDFGQLEADPAVVNLTAFETFFEERRPFFTEGSQLFTGNGPTYFYSRRVGASPRLLADLQAQRDYVEAPRASTLWGAGKLTGRLASGLSVGALAAVTGHSYADVYDFDTAAEGRVKLEPFTGYGVVRVQQELGEGSVVGAMVTGVHRALTPQGLGESLAFNLPQQAYTAGADASFRLGAGGEYVLTAYAGGSYVSGTREAMVRLQRSSARYYQRPDQTYARLNPEATSLSGYTAGAVLERVSGRNWLWRVRGFAESPGFEINDVGRLQSADDLDAELSLTYRDTDPGRWLRGLEATLALYNDWNYGGVRQSTSVSSTVSVTFPNFWTAEVTTTYLPRALSDGLTRGGPLMQTGQGVDLIAEVSNAFSATTRWSLETKTWRYETGSHGFTLEGKLGVQPTRRLRLSVEPGVSRYTEEPQYVATVSGGRAETYGQRYVFGAVERQELFARLRADFFVTPDLSVELYAEPFASSGSYSRFGELFQPRGRALLRYDEASVTRADGKLRLVAPSGEAFEVDDPDFNLRSLRSNLVVRWEFRPGSTLFVVWQQDRSNNRALGRVLEPDALGNSFSAPGSHTFALKLAWWLPVK</sequence>
<keyword evidence="1" id="KW-0732">Signal</keyword>
<dbReference type="Proteomes" id="UP000662747">
    <property type="component" value="Chromosome"/>
</dbReference>
<accession>A0ABX7NWT5</accession>
<evidence type="ECO:0000259" key="2">
    <source>
        <dbReference type="Pfam" id="PF19313"/>
    </source>
</evidence>
<gene>
    <name evidence="3" type="ORF">JY651_48410</name>
</gene>
<proteinExistence type="predicted"/>
<protein>
    <submittedName>
        <fullName evidence="3">Carbohydrate binding family 9 domain-containing protein</fullName>
    </submittedName>
</protein>
<dbReference type="Gene3D" id="2.60.40.1190">
    <property type="match status" value="1"/>
</dbReference>
<keyword evidence="4" id="KW-1185">Reference proteome</keyword>
<organism evidence="3 4">
    <name type="scientific">Pyxidicoccus parkwayensis</name>
    <dbReference type="NCBI Taxonomy" id="2813578"/>
    <lineage>
        <taxon>Bacteria</taxon>
        <taxon>Pseudomonadati</taxon>
        <taxon>Myxococcota</taxon>
        <taxon>Myxococcia</taxon>
        <taxon>Myxococcales</taxon>
        <taxon>Cystobacterineae</taxon>
        <taxon>Myxococcaceae</taxon>
        <taxon>Pyxidicoccus</taxon>
    </lineage>
</organism>
<dbReference type="RefSeq" id="WP_206724415.1">
    <property type="nucleotide sequence ID" value="NZ_CP071090.1"/>
</dbReference>
<dbReference type="CDD" id="cd09618">
    <property type="entry name" value="CBM9_like_2"/>
    <property type="match status" value="1"/>
</dbReference>
<feature type="domain" description="DUF5916" evidence="2">
    <location>
        <begin position="235"/>
        <end position="440"/>
    </location>
</feature>
<name>A0ABX7NWT5_9BACT</name>
<dbReference type="Pfam" id="PF19313">
    <property type="entry name" value="DUF5916"/>
    <property type="match status" value="2"/>
</dbReference>
<feature type="signal peptide" evidence="1">
    <location>
        <begin position="1"/>
        <end position="22"/>
    </location>
</feature>
<dbReference type="EMBL" id="CP071090">
    <property type="protein sequence ID" value="QSQ22839.1"/>
    <property type="molecule type" value="Genomic_DNA"/>
</dbReference>
<feature type="chain" id="PRO_5047388168" evidence="1">
    <location>
        <begin position="23"/>
        <end position="879"/>
    </location>
</feature>
<evidence type="ECO:0000313" key="4">
    <source>
        <dbReference type="Proteomes" id="UP000662747"/>
    </source>
</evidence>
<dbReference type="InterPro" id="IPR045670">
    <property type="entry name" value="DUF5916"/>
</dbReference>
<reference evidence="3 4" key="1">
    <citation type="submission" date="2021-02" db="EMBL/GenBank/DDBJ databases">
        <title>De Novo genome assembly of isolated myxobacteria.</title>
        <authorList>
            <person name="Stevens D.C."/>
        </authorList>
    </citation>
    <scope>NUCLEOTIDE SEQUENCE [LARGE SCALE GENOMIC DNA]</scope>
    <source>
        <strain evidence="4">SCPEA02</strain>
    </source>
</reference>
<dbReference type="SUPFAM" id="SSF49344">
    <property type="entry name" value="CBD9-like"/>
    <property type="match status" value="1"/>
</dbReference>
<evidence type="ECO:0000313" key="3">
    <source>
        <dbReference type="EMBL" id="QSQ22839.1"/>
    </source>
</evidence>